<dbReference type="STRING" id="686832.A0A0C2XKR0"/>
<accession>A0A0C2XKR0</accession>
<organism evidence="2 3">
    <name type="scientific">Hebeloma cylindrosporum</name>
    <dbReference type="NCBI Taxonomy" id="76867"/>
    <lineage>
        <taxon>Eukaryota</taxon>
        <taxon>Fungi</taxon>
        <taxon>Dikarya</taxon>
        <taxon>Basidiomycota</taxon>
        <taxon>Agaricomycotina</taxon>
        <taxon>Agaricomycetes</taxon>
        <taxon>Agaricomycetidae</taxon>
        <taxon>Agaricales</taxon>
        <taxon>Agaricineae</taxon>
        <taxon>Hymenogastraceae</taxon>
        <taxon>Hebeloma</taxon>
    </lineage>
</organism>
<feature type="region of interest" description="Disordered" evidence="1">
    <location>
        <begin position="166"/>
        <end position="205"/>
    </location>
</feature>
<gene>
    <name evidence="2" type="ORF">M413DRAFT_30193</name>
</gene>
<name>A0A0C2XKR0_HEBCY</name>
<feature type="compositionally biased region" description="Basic and acidic residues" evidence="1">
    <location>
        <begin position="189"/>
        <end position="200"/>
    </location>
</feature>
<feature type="region of interest" description="Disordered" evidence="1">
    <location>
        <begin position="240"/>
        <end position="263"/>
    </location>
</feature>
<evidence type="ECO:0000256" key="1">
    <source>
        <dbReference type="SAM" id="MobiDB-lite"/>
    </source>
</evidence>
<keyword evidence="3" id="KW-1185">Reference proteome</keyword>
<proteinExistence type="predicted"/>
<reference evidence="3" key="2">
    <citation type="submission" date="2015-01" db="EMBL/GenBank/DDBJ databases">
        <title>Evolutionary Origins and Diversification of the Mycorrhizal Mutualists.</title>
        <authorList>
            <consortium name="DOE Joint Genome Institute"/>
            <consortium name="Mycorrhizal Genomics Consortium"/>
            <person name="Kohler A."/>
            <person name="Kuo A."/>
            <person name="Nagy L.G."/>
            <person name="Floudas D."/>
            <person name="Copeland A."/>
            <person name="Barry K.W."/>
            <person name="Cichocki N."/>
            <person name="Veneault-Fourrey C."/>
            <person name="LaButti K."/>
            <person name="Lindquist E.A."/>
            <person name="Lipzen A."/>
            <person name="Lundell T."/>
            <person name="Morin E."/>
            <person name="Murat C."/>
            <person name="Riley R."/>
            <person name="Ohm R."/>
            <person name="Sun H."/>
            <person name="Tunlid A."/>
            <person name="Henrissat B."/>
            <person name="Grigoriev I.V."/>
            <person name="Hibbett D.S."/>
            <person name="Martin F."/>
        </authorList>
    </citation>
    <scope>NUCLEOTIDE SEQUENCE [LARGE SCALE GENOMIC DNA]</scope>
    <source>
        <strain evidence="3">h7</strain>
    </source>
</reference>
<dbReference type="HOGENOM" id="CLU_1057907_0_0_1"/>
<dbReference type="Proteomes" id="UP000053424">
    <property type="component" value="Unassembled WGS sequence"/>
</dbReference>
<protein>
    <submittedName>
        <fullName evidence="2">Uncharacterized protein</fullName>
    </submittedName>
</protein>
<dbReference type="OrthoDB" id="3068562at2759"/>
<dbReference type="EMBL" id="KN831791">
    <property type="protein sequence ID" value="KIM38353.1"/>
    <property type="molecule type" value="Genomic_DNA"/>
</dbReference>
<sequence>MAPPSWATEEQLTFLHGYISIFADHTAKETQSKFWPRLNEDWFSRWPELDVLIKDGRLPPQARGVDPDGPEDADAINPRYQLTPEECELYGAAIEKRKQRLQNWIHNNTRKMAGTSKISNTRVNTSALGLLNPRKRQRVHQEQEVYHSLYKDKLEKLVKEAMAEQLPEIPHGTNGSDEDKSDNDSGGDDSTKDKRTEPRSIQKLRALRMKIRREVRAEAWANETEEVRCQVKKAIMREREEIGEINGEEGKVGLERSPASREL</sequence>
<evidence type="ECO:0000313" key="2">
    <source>
        <dbReference type="EMBL" id="KIM38353.1"/>
    </source>
</evidence>
<dbReference type="AlphaFoldDB" id="A0A0C2XKR0"/>
<reference evidence="2 3" key="1">
    <citation type="submission" date="2014-04" db="EMBL/GenBank/DDBJ databases">
        <authorList>
            <consortium name="DOE Joint Genome Institute"/>
            <person name="Kuo A."/>
            <person name="Gay G."/>
            <person name="Dore J."/>
            <person name="Kohler A."/>
            <person name="Nagy L.G."/>
            <person name="Floudas D."/>
            <person name="Copeland A."/>
            <person name="Barry K.W."/>
            <person name="Cichocki N."/>
            <person name="Veneault-Fourrey C."/>
            <person name="LaButti K."/>
            <person name="Lindquist E.A."/>
            <person name="Lipzen A."/>
            <person name="Lundell T."/>
            <person name="Morin E."/>
            <person name="Murat C."/>
            <person name="Sun H."/>
            <person name="Tunlid A."/>
            <person name="Henrissat B."/>
            <person name="Grigoriev I.V."/>
            <person name="Hibbett D.S."/>
            <person name="Martin F."/>
            <person name="Nordberg H.P."/>
            <person name="Cantor M.N."/>
            <person name="Hua S.X."/>
        </authorList>
    </citation>
    <scope>NUCLEOTIDE SEQUENCE [LARGE SCALE GENOMIC DNA]</scope>
    <source>
        <strain evidence="3">h7</strain>
    </source>
</reference>
<evidence type="ECO:0000313" key="3">
    <source>
        <dbReference type="Proteomes" id="UP000053424"/>
    </source>
</evidence>